<dbReference type="Pfam" id="PF07700">
    <property type="entry name" value="HNOB"/>
    <property type="match status" value="1"/>
</dbReference>
<name>A0ABU3LBR5_9FLAO</name>
<evidence type="ECO:0000259" key="1">
    <source>
        <dbReference type="Pfam" id="PF07700"/>
    </source>
</evidence>
<dbReference type="PANTHER" id="PTHR45655">
    <property type="entry name" value="GUANYLATE CYCLASE SOLUBLE SUBUNIT BETA-2"/>
    <property type="match status" value="1"/>
</dbReference>
<accession>A0ABU3LBR5</accession>
<comment type="caution">
    <text evidence="2">The sequence shown here is derived from an EMBL/GenBank/DDBJ whole genome shotgun (WGS) entry which is preliminary data.</text>
</comment>
<dbReference type="RefSeq" id="WP_349240423.1">
    <property type="nucleotide sequence ID" value="NZ_JAVTTO010000001.1"/>
</dbReference>
<dbReference type="InterPro" id="IPR011644">
    <property type="entry name" value="Heme_NO-bd"/>
</dbReference>
<evidence type="ECO:0000313" key="3">
    <source>
        <dbReference type="Proteomes" id="UP001257277"/>
    </source>
</evidence>
<proteinExistence type="predicted"/>
<protein>
    <submittedName>
        <fullName evidence="2">Heme NO-binding domain-containing protein</fullName>
    </submittedName>
</protein>
<reference evidence="2 3" key="1">
    <citation type="submission" date="2023-09" db="EMBL/GenBank/DDBJ databases">
        <title>Novel taxa isolated from Blanes Bay.</title>
        <authorList>
            <person name="Rey-Velasco X."/>
            <person name="Lucena T."/>
        </authorList>
    </citation>
    <scope>NUCLEOTIDE SEQUENCE [LARGE SCALE GENOMIC DNA]</scope>
    <source>
        <strain evidence="2 3">S356</strain>
    </source>
</reference>
<feature type="domain" description="Heme NO-binding" evidence="1">
    <location>
        <begin position="2"/>
        <end position="161"/>
    </location>
</feature>
<dbReference type="InterPro" id="IPR038158">
    <property type="entry name" value="H-NOX_domain_sf"/>
</dbReference>
<dbReference type="EMBL" id="JAVTTO010000001">
    <property type="protein sequence ID" value="MDT7831171.1"/>
    <property type="molecule type" value="Genomic_DNA"/>
</dbReference>
<dbReference type="PANTHER" id="PTHR45655:SF13">
    <property type="entry name" value="SOLUBLE GUANYLATE CYCLASE GCY-32-RELATED"/>
    <property type="match status" value="1"/>
</dbReference>
<dbReference type="SUPFAM" id="SSF111126">
    <property type="entry name" value="Ligand-binding domain in the NO signalling and Golgi transport"/>
    <property type="match status" value="1"/>
</dbReference>
<gene>
    <name evidence="2" type="ORF">RQM59_02200</name>
</gene>
<organism evidence="2 3">
    <name type="scientific">Asprobacillus argus</name>
    <dbReference type="NCBI Taxonomy" id="3076534"/>
    <lineage>
        <taxon>Bacteria</taxon>
        <taxon>Pseudomonadati</taxon>
        <taxon>Bacteroidota</taxon>
        <taxon>Flavobacteriia</taxon>
        <taxon>Flavobacteriales</taxon>
        <taxon>Flavobacteriaceae</taxon>
        <taxon>Asprobacillus</taxon>
    </lineage>
</organism>
<sequence>MKGIVFTEFLELVETKFGIEMVDEIIEVSNLESGGAYTSVGTYKFSEMLSLLTNLSERTNISINDLLKVYGHHFFRVIEDSYQDILKMYKGPMDMISSIESHIHVEVRKIYPDAELPRFIIIEQTEEKLILEYFSSRSMYAFAHGLMEKTFQHYNHSATITYELIKDDGSHVKFVILKDAEPQT</sequence>
<dbReference type="Proteomes" id="UP001257277">
    <property type="component" value="Unassembled WGS sequence"/>
</dbReference>
<dbReference type="Gene3D" id="3.90.1520.10">
    <property type="entry name" value="H-NOX domain"/>
    <property type="match status" value="1"/>
</dbReference>
<keyword evidence="3" id="KW-1185">Reference proteome</keyword>
<evidence type="ECO:0000313" key="2">
    <source>
        <dbReference type="EMBL" id="MDT7831171.1"/>
    </source>
</evidence>
<dbReference type="InterPro" id="IPR024096">
    <property type="entry name" value="NO_sig/Golgi_transp_ligand-bd"/>
</dbReference>